<evidence type="ECO:0000259" key="3">
    <source>
        <dbReference type="Pfam" id="PF00561"/>
    </source>
</evidence>
<accession>L7FA57</accession>
<protein>
    <submittedName>
        <fullName evidence="4">Hydrolase, alpha/beta domain protein</fullName>
    </submittedName>
</protein>
<dbReference type="Pfam" id="PF00561">
    <property type="entry name" value="Abhydrolase_1"/>
    <property type="match status" value="1"/>
</dbReference>
<dbReference type="Proteomes" id="UP000010931">
    <property type="component" value="Unassembled WGS sequence"/>
</dbReference>
<dbReference type="ESTHER" id="9actn-l7fa57">
    <property type="family name" value="Haloalkane_dehalogenase-HLD1"/>
</dbReference>
<gene>
    <name evidence="4" type="ORF">STRTUCAR8_00101</name>
</gene>
<evidence type="ECO:0000313" key="4">
    <source>
        <dbReference type="EMBL" id="ELP68488.1"/>
    </source>
</evidence>
<keyword evidence="1 4" id="KW-0378">Hydrolase</keyword>
<comment type="caution">
    <text evidence="4">The sequence shown here is derived from an EMBL/GenBank/DDBJ whole genome shotgun (WGS) entry which is preliminary data.</text>
</comment>
<dbReference type="Gene3D" id="3.40.50.1820">
    <property type="entry name" value="alpha/beta hydrolase"/>
    <property type="match status" value="1"/>
</dbReference>
<reference evidence="4 5" key="1">
    <citation type="journal article" date="2011" name="Plasmid">
        <title>Streptomyces turgidiscabies Car8 contains a modular pathogenicity island that shares virulence genes with other actinobacterial plant pathogens.</title>
        <authorList>
            <person name="Huguet-Tapia J.C."/>
            <person name="Badger J.H."/>
            <person name="Loria R."/>
            <person name="Pettis G.S."/>
        </authorList>
    </citation>
    <scope>NUCLEOTIDE SEQUENCE [LARGE SCALE GENOMIC DNA]</scope>
    <source>
        <strain evidence="4 5">Car8</strain>
    </source>
</reference>
<evidence type="ECO:0000313" key="5">
    <source>
        <dbReference type="Proteomes" id="UP000010931"/>
    </source>
</evidence>
<organism evidence="4 5">
    <name type="scientific">Streptomyces turgidiscabies (strain Car8)</name>
    <dbReference type="NCBI Taxonomy" id="698760"/>
    <lineage>
        <taxon>Bacteria</taxon>
        <taxon>Bacillati</taxon>
        <taxon>Actinomycetota</taxon>
        <taxon>Actinomycetes</taxon>
        <taxon>Kitasatosporales</taxon>
        <taxon>Streptomycetaceae</taxon>
        <taxon>Streptomyces</taxon>
    </lineage>
</organism>
<evidence type="ECO:0000256" key="2">
    <source>
        <dbReference type="SAM" id="MobiDB-lite"/>
    </source>
</evidence>
<feature type="domain" description="AB hydrolase-1" evidence="3">
    <location>
        <begin position="73"/>
        <end position="323"/>
    </location>
</feature>
<dbReference type="InterPro" id="IPR029058">
    <property type="entry name" value="AB_hydrolase_fold"/>
</dbReference>
<dbReference type="AlphaFoldDB" id="L7FA57"/>
<dbReference type="GO" id="GO:0016787">
    <property type="term" value="F:hydrolase activity"/>
    <property type="evidence" value="ECO:0007669"/>
    <property type="project" value="UniProtKB-KW"/>
</dbReference>
<dbReference type="STRING" id="85558.T45_08512"/>
<dbReference type="SUPFAM" id="SSF53474">
    <property type="entry name" value="alpha/beta-Hydrolases"/>
    <property type="match status" value="1"/>
</dbReference>
<dbReference type="InterPro" id="IPR000639">
    <property type="entry name" value="Epox_hydrolase-like"/>
</dbReference>
<dbReference type="NCBIfam" id="NF002043">
    <property type="entry name" value="PRK00870.1"/>
    <property type="match status" value="1"/>
</dbReference>
<dbReference type="PANTHER" id="PTHR43329">
    <property type="entry name" value="EPOXIDE HYDROLASE"/>
    <property type="match status" value="1"/>
</dbReference>
<dbReference type="InterPro" id="IPR000073">
    <property type="entry name" value="AB_hydrolase_1"/>
</dbReference>
<name>L7FA57_STRT8</name>
<evidence type="ECO:0000256" key="1">
    <source>
        <dbReference type="ARBA" id="ARBA00022801"/>
    </source>
</evidence>
<keyword evidence="5" id="KW-1185">Reference proteome</keyword>
<dbReference type="PATRIC" id="fig|698760.3.peg.2811"/>
<feature type="region of interest" description="Disordered" evidence="2">
    <location>
        <begin position="1"/>
        <end position="22"/>
    </location>
</feature>
<sequence>MGQQHAAQHESEPTGESCFRTKTSEDLMTGMDVERTPDERFEGLADWPYEPHYATVGEGLRMHYVDEGPSDGPVVVLAHGEPSWGYLYRKMIPGLVAAGRRVLVPDLIGFGRSDKPVDRAAYTYESHIAWTGEWLDQLGLTDITLFGQDWGGYIFNVHVGLTPDRFVAVVASNTGLTDPDFMASLTEEQFAQGFSAFLEWRKMSEAPDLTASRAVASALGVSGDVLTEEEAAAYDAPFPSERYFAGARQLPHLVTLETPETLAATLRSAWAGLEAFDKPFLTAFAEHDHISRPFEGIFQARVPGAKGQKHVTVPDAGHFLQEQQPDLLVEAILSLG</sequence>
<dbReference type="PRINTS" id="PR00412">
    <property type="entry name" value="EPOXHYDRLASE"/>
</dbReference>
<dbReference type="EMBL" id="AEJB01000209">
    <property type="protein sequence ID" value="ELP68488.1"/>
    <property type="molecule type" value="Genomic_DNA"/>
</dbReference>
<proteinExistence type="predicted"/>